<accession>A0ABU1IIJ5</accession>
<evidence type="ECO:0000313" key="2">
    <source>
        <dbReference type="EMBL" id="MDR6224592.1"/>
    </source>
</evidence>
<dbReference type="RefSeq" id="WP_309862044.1">
    <property type="nucleotide sequence ID" value="NZ_JAVDQG010000001.1"/>
</dbReference>
<keyword evidence="3" id="KW-1185">Reference proteome</keyword>
<reference evidence="2 3" key="1">
    <citation type="submission" date="2023-07" db="EMBL/GenBank/DDBJ databases">
        <title>Genomic Encyclopedia of Type Strains, Phase IV (KMG-IV): sequencing the most valuable type-strain genomes for metagenomic binning, comparative biology and taxonomic classification.</title>
        <authorList>
            <person name="Goeker M."/>
        </authorList>
    </citation>
    <scope>NUCLEOTIDE SEQUENCE [LARGE SCALE GENOMIC DNA]</scope>
    <source>
        <strain evidence="2 3">DSM 45903</strain>
    </source>
</reference>
<name>A0ABU1IIJ5_9BACL</name>
<evidence type="ECO:0000256" key="1">
    <source>
        <dbReference type="SAM" id="MobiDB-lite"/>
    </source>
</evidence>
<gene>
    <name evidence="2" type="ORF">JOE21_000580</name>
</gene>
<comment type="caution">
    <text evidence="2">The sequence shown here is derived from an EMBL/GenBank/DDBJ whole genome shotgun (WGS) entry which is preliminary data.</text>
</comment>
<dbReference type="EMBL" id="JAVDQG010000001">
    <property type="protein sequence ID" value="MDR6224592.1"/>
    <property type="molecule type" value="Genomic_DNA"/>
</dbReference>
<protein>
    <submittedName>
        <fullName evidence="2">Uncharacterized protein</fullName>
    </submittedName>
</protein>
<feature type="compositionally biased region" description="Basic and acidic residues" evidence="1">
    <location>
        <begin position="53"/>
        <end position="65"/>
    </location>
</feature>
<organism evidence="2 3">
    <name type="scientific">Desmospora profundinema</name>
    <dbReference type="NCBI Taxonomy" id="1571184"/>
    <lineage>
        <taxon>Bacteria</taxon>
        <taxon>Bacillati</taxon>
        <taxon>Bacillota</taxon>
        <taxon>Bacilli</taxon>
        <taxon>Bacillales</taxon>
        <taxon>Thermoactinomycetaceae</taxon>
        <taxon>Desmospora</taxon>
    </lineage>
</organism>
<evidence type="ECO:0000313" key="3">
    <source>
        <dbReference type="Proteomes" id="UP001185012"/>
    </source>
</evidence>
<feature type="region of interest" description="Disordered" evidence="1">
    <location>
        <begin position="53"/>
        <end position="106"/>
    </location>
</feature>
<dbReference type="Proteomes" id="UP001185012">
    <property type="component" value="Unassembled WGS sequence"/>
</dbReference>
<proteinExistence type="predicted"/>
<sequence>MEEQKPLVLRLMQRKEDGSVSAIDDGSPRASWIRPKRKLRLLRAYTVTFIRGPRDRSPWRSEGRRHQLSVRGTHRERSSWSDRAAQRRMPPRAVQERWARNRGGRG</sequence>